<dbReference type="Proteomes" id="UP000003277">
    <property type="component" value="Unassembled WGS sequence"/>
</dbReference>
<feature type="transmembrane region" description="Helical" evidence="5">
    <location>
        <begin position="68"/>
        <end position="94"/>
    </location>
</feature>
<proteinExistence type="predicted"/>
<feature type="transmembrane region" description="Helical" evidence="5">
    <location>
        <begin position="40"/>
        <end position="56"/>
    </location>
</feature>
<feature type="transmembrane region" description="Helical" evidence="5">
    <location>
        <begin position="285"/>
        <end position="302"/>
    </location>
</feature>
<feature type="transmembrane region" description="Helical" evidence="5">
    <location>
        <begin position="520"/>
        <end position="537"/>
    </location>
</feature>
<dbReference type="RefSeq" id="WP_008858735.1">
    <property type="nucleotide sequence ID" value="NZ_JH591187.1"/>
</dbReference>
<dbReference type="EMBL" id="ADLT01000007">
    <property type="protein sequence ID" value="EHO63869.1"/>
    <property type="molecule type" value="Genomic_DNA"/>
</dbReference>
<keyword evidence="8" id="KW-1185">Reference proteome</keyword>
<sequence length="547" mass="62042">MSESLKRKLFWSIIITSMFCTIPAAVRLNFLGSIMGAKLTLYPLLIGVLFSIYDWHKNGKSFSREDKYVVYFLLLYGGVTFISLIHGLAIYPYYNDILNGPMNQIEKLPKAYNLLHRFGIPVDEKMLLGIWLIIRPIKGFILEIFWSFGISYMIYCWYRNHWEEGFSIMRKGLLWCIVIIVLYSILDILYLYGFWGAETVLKFLNPIIHDIKQDGTWWPPLVWPGQLRSIFAEPSYFGIFAAFAMPWLWYSICKEKSYRKKVAMFILFTFYVICLFLTRARTANALFLGELLLFGIASVLFRKELLKNFIILALCAIAALGIASYGIDNFLPGSPEKAQVISEQRAGHKPVNKATNKATNKPTNKPVNVSGYMADNLGSLASADKRSNRSRYSILKANIGIGMDYPVLGVGLGLRHAYIPEYLPKEAFSVSEIQMWIRNQKEKGIMRSGFPSLGEYSSRFAETGILGLIVYLIPAFFLIYRLLAVSCNKAVGSPKRIPYVFFLISILGVLASGLGDSINITYAYWLLLGLGYAMCFGKKTISALKSD</sequence>
<keyword evidence="4 5" id="KW-0472">Membrane</keyword>
<feature type="domain" description="O-antigen ligase-related" evidence="6">
    <location>
        <begin position="268"/>
        <end position="417"/>
    </location>
</feature>
<evidence type="ECO:0000256" key="1">
    <source>
        <dbReference type="ARBA" id="ARBA00004141"/>
    </source>
</evidence>
<organism evidence="7 8">
    <name type="scientific">Dialister succinatiphilus YIT 11850</name>
    <dbReference type="NCBI Taxonomy" id="742743"/>
    <lineage>
        <taxon>Bacteria</taxon>
        <taxon>Bacillati</taxon>
        <taxon>Bacillota</taxon>
        <taxon>Negativicutes</taxon>
        <taxon>Veillonellales</taxon>
        <taxon>Veillonellaceae</taxon>
        <taxon>Dialister</taxon>
    </lineage>
</organism>
<feature type="transmembrane region" description="Helical" evidence="5">
    <location>
        <begin position="172"/>
        <end position="195"/>
    </location>
</feature>
<keyword evidence="2 5" id="KW-0812">Transmembrane</keyword>
<dbReference type="PATRIC" id="fig|742743.3.peg.230"/>
<dbReference type="InterPro" id="IPR007016">
    <property type="entry name" value="O-antigen_ligase-rel_domated"/>
</dbReference>
<feature type="transmembrane region" description="Helical" evidence="5">
    <location>
        <begin position="230"/>
        <end position="250"/>
    </location>
</feature>
<feature type="transmembrane region" description="Helical" evidence="5">
    <location>
        <begin position="262"/>
        <end position="279"/>
    </location>
</feature>
<name>H1CXZ1_9FIRM</name>
<dbReference type="Pfam" id="PF04932">
    <property type="entry name" value="Wzy_C"/>
    <property type="match status" value="1"/>
</dbReference>
<dbReference type="STRING" id="742743.HMPREF9453_00229"/>
<feature type="transmembrane region" description="Helical" evidence="5">
    <location>
        <begin position="309"/>
        <end position="327"/>
    </location>
</feature>
<evidence type="ECO:0000313" key="8">
    <source>
        <dbReference type="Proteomes" id="UP000003277"/>
    </source>
</evidence>
<evidence type="ECO:0000313" key="7">
    <source>
        <dbReference type="EMBL" id="EHO63869.1"/>
    </source>
</evidence>
<evidence type="ECO:0000256" key="2">
    <source>
        <dbReference type="ARBA" id="ARBA00022692"/>
    </source>
</evidence>
<feature type="transmembrane region" description="Helical" evidence="5">
    <location>
        <begin position="9"/>
        <end position="28"/>
    </location>
</feature>
<comment type="caution">
    <text evidence="7">The sequence shown here is derived from an EMBL/GenBank/DDBJ whole genome shotgun (WGS) entry which is preliminary data.</text>
</comment>
<dbReference type="HOGENOM" id="CLU_497600_0_0_9"/>
<feature type="transmembrane region" description="Helical" evidence="5">
    <location>
        <begin position="465"/>
        <end position="485"/>
    </location>
</feature>
<comment type="subcellular location">
    <subcellularLocation>
        <location evidence="1">Membrane</location>
        <topology evidence="1">Multi-pass membrane protein</topology>
    </subcellularLocation>
</comment>
<dbReference type="InterPro" id="IPR051533">
    <property type="entry name" value="WaaL-like"/>
</dbReference>
<evidence type="ECO:0000259" key="6">
    <source>
        <dbReference type="Pfam" id="PF04932"/>
    </source>
</evidence>
<keyword evidence="3 5" id="KW-1133">Transmembrane helix</keyword>
<dbReference type="eggNOG" id="COG3307">
    <property type="taxonomic scope" value="Bacteria"/>
</dbReference>
<protein>
    <recommendedName>
        <fullName evidence="6">O-antigen ligase-related domain-containing protein</fullName>
    </recommendedName>
</protein>
<reference evidence="7 8" key="1">
    <citation type="submission" date="2011-11" db="EMBL/GenBank/DDBJ databases">
        <title>The Genome Sequence of Dialister succinatiphilus YIT 11850.</title>
        <authorList>
            <consortium name="The Broad Institute Genome Sequencing Platform"/>
            <person name="Earl A."/>
            <person name="Ward D."/>
            <person name="Feldgarden M."/>
            <person name="Gevers D."/>
            <person name="Morotomi M."/>
            <person name="Young S.K."/>
            <person name="Zeng Q."/>
            <person name="Gargeya S."/>
            <person name="Fitzgerald M."/>
            <person name="Haas B."/>
            <person name="Abouelleil A."/>
            <person name="Alvarado L."/>
            <person name="Arachchi H.M."/>
            <person name="Berlin A."/>
            <person name="Brown A."/>
            <person name="Chapman S.B."/>
            <person name="Dunbar C."/>
            <person name="Gearin G."/>
            <person name="Goldberg J."/>
            <person name="Griggs A."/>
            <person name="Gujja S."/>
            <person name="Heiman D."/>
            <person name="Howarth C."/>
            <person name="Lui A."/>
            <person name="MacDonald P.J.P."/>
            <person name="Montmayeur A."/>
            <person name="Murphy C."/>
            <person name="Neiman D."/>
            <person name="Pearson M."/>
            <person name="Priest M."/>
            <person name="Roberts A."/>
            <person name="Saif S."/>
            <person name="Shea T."/>
            <person name="Sisk P."/>
            <person name="Stolte C."/>
            <person name="Sykes S."/>
            <person name="Wortman J."/>
            <person name="Nusbaum C."/>
            <person name="Birren B."/>
        </authorList>
    </citation>
    <scope>NUCLEOTIDE SEQUENCE [LARGE SCALE GENOMIC DNA]</scope>
    <source>
        <strain evidence="7 8">YIT 11850</strain>
    </source>
</reference>
<evidence type="ECO:0000256" key="3">
    <source>
        <dbReference type="ARBA" id="ARBA00022989"/>
    </source>
</evidence>
<dbReference type="GO" id="GO:0016020">
    <property type="term" value="C:membrane"/>
    <property type="evidence" value="ECO:0007669"/>
    <property type="project" value="UniProtKB-SubCell"/>
</dbReference>
<accession>H1CXZ1</accession>
<dbReference type="PANTHER" id="PTHR37422">
    <property type="entry name" value="TEICHURONIC ACID BIOSYNTHESIS PROTEIN TUAE"/>
    <property type="match status" value="1"/>
</dbReference>
<evidence type="ECO:0000256" key="4">
    <source>
        <dbReference type="ARBA" id="ARBA00023136"/>
    </source>
</evidence>
<dbReference type="AlphaFoldDB" id="H1CXZ1"/>
<gene>
    <name evidence="7" type="ORF">HMPREF9453_00229</name>
</gene>
<dbReference type="PANTHER" id="PTHR37422:SF13">
    <property type="entry name" value="LIPOPOLYSACCHARIDE BIOSYNTHESIS PROTEIN PA4999-RELATED"/>
    <property type="match status" value="1"/>
</dbReference>
<evidence type="ECO:0000256" key="5">
    <source>
        <dbReference type="SAM" id="Phobius"/>
    </source>
</evidence>
<feature type="transmembrane region" description="Helical" evidence="5">
    <location>
        <begin position="497"/>
        <end position="514"/>
    </location>
</feature>
<feature type="transmembrane region" description="Helical" evidence="5">
    <location>
        <begin position="140"/>
        <end position="160"/>
    </location>
</feature>